<feature type="transmembrane region" description="Helical" evidence="1">
    <location>
        <begin position="106"/>
        <end position="127"/>
    </location>
</feature>
<evidence type="ECO:0000256" key="1">
    <source>
        <dbReference type="SAM" id="Phobius"/>
    </source>
</evidence>
<dbReference type="EMBL" id="BK014667">
    <property type="protein sequence ID" value="DAD67111.1"/>
    <property type="molecule type" value="Genomic_DNA"/>
</dbReference>
<evidence type="ECO:0000313" key="2">
    <source>
        <dbReference type="EMBL" id="DAD67111.1"/>
    </source>
</evidence>
<accession>A0A8S5LAZ6</accession>
<feature type="transmembrane region" description="Helical" evidence="1">
    <location>
        <begin position="82"/>
        <end position="100"/>
    </location>
</feature>
<reference evidence="2" key="1">
    <citation type="journal article" date="2021" name="Proc. Natl. Acad. Sci. U.S.A.">
        <title>A Catalog of Tens of Thousands of Viruses from Human Metagenomes Reveals Hidden Associations with Chronic Diseases.</title>
        <authorList>
            <person name="Tisza M.J."/>
            <person name="Buck C.B."/>
        </authorList>
    </citation>
    <scope>NUCLEOTIDE SEQUENCE</scope>
    <source>
        <strain evidence="2">CtBev14</strain>
    </source>
</reference>
<keyword evidence="1" id="KW-0472">Membrane</keyword>
<protein>
    <submittedName>
        <fullName evidence="2">Uncharacterized protein</fullName>
    </submittedName>
</protein>
<sequence>MALLNRIYGESTKNVRIYNLWFHTVWLILCIGHITGSLVIDLPNTFEPRINNLIWLLMACIATSIVSLYAEDFSKKRVIYKYISLLLGSLVEFILGYKYATAYPPLTPMVVIALFVGFWFLGGALYVKRESGVKVDVGVNN</sequence>
<proteinExistence type="predicted"/>
<feature type="transmembrane region" description="Helical" evidence="1">
    <location>
        <begin position="20"/>
        <end position="40"/>
    </location>
</feature>
<name>A0A8S5LAZ6_9CAUD</name>
<keyword evidence="1" id="KW-1133">Transmembrane helix</keyword>
<organism evidence="2">
    <name type="scientific">Podoviridae sp. ctBev14</name>
    <dbReference type="NCBI Taxonomy" id="2823556"/>
    <lineage>
        <taxon>Viruses</taxon>
        <taxon>Duplodnaviria</taxon>
        <taxon>Heunggongvirae</taxon>
        <taxon>Uroviricota</taxon>
        <taxon>Caudoviricetes</taxon>
    </lineage>
</organism>
<feature type="transmembrane region" description="Helical" evidence="1">
    <location>
        <begin position="52"/>
        <end position="70"/>
    </location>
</feature>
<keyword evidence="1" id="KW-0812">Transmembrane</keyword>